<comment type="similarity">
    <text evidence="2">Belongs to the cystatin family.</text>
</comment>
<dbReference type="CDD" id="cd00042">
    <property type="entry name" value="CY"/>
    <property type="match status" value="1"/>
</dbReference>
<dbReference type="PANTHER" id="PTHR11414:SF21">
    <property type="entry name" value="CYSTATIN 14A, TANDEM DUPLICATE 1-RELATED"/>
    <property type="match status" value="1"/>
</dbReference>
<keyword evidence="4" id="KW-0646">Protease inhibitor</keyword>
<evidence type="ECO:0000259" key="6">
    <source>
        <dbReference type="Pfam" id="PF00031"/>
    </source>
</evidence>
<evidence type="ECO:0000313" key="7">
    <source>
        <dbReference type="EnsemblMetazoa" id="Aqu2.1.08301_001"/>
    </source>
</evidence>
<dbReference type="GO" id="GO:0005829">
    <property type="term" value="C:cytosol"/>
    <property type="evidence" value="ECO:0007669"/>
    <property type="project" value="TreeGrafter"/>
</dbReference>
<comment type="subcellular location">
    <subcellularLocation>
        <location evidence="1">Cytoplasm</location>
    </subcellularLocation>
</comment>
<dbReference type="SUPFAM" id="SSF54403">
    <property type="entry name" value="Cystatin/monellin"/>
    <property type="match status" value="1"/>
</dbReference>
<evidence type="ECO:0000256" key="3">
    <source>
        <dbReference type="ARBA" id="ARBA00022490"/>
    </source>
</evidence>
<name>A0A1X7T1T4_AMPQE</name>
<evidence type="ECO:0000256" key="1">
    <source>
        <dbReference type="ARBA" id="ARBA00004496"/>
    </source>
</evidence>
<dbReference type="InterPro" id="IPR001713">
    <property type="entry name" value="Prot_inh_stefin"/>
</dbReference>
<proteinExistence type="inferred from homology"/>
<dbReference type="PRINTS" id="PR00295">
    <property type="entry name" value="STEFINA"/>
</dbReference>
<evidence type="ECO:0000256" key="5">
    <source>
        <dbReference type="ARBA" id="ARBA00022704"/>
    </source>
</evidence>
<dbReference type="OrthoDB" id="2429551at2759"/>
<dbReference type="PANTHER" id="PTHR11414">
    <property type="entry name" value="CYSTATIN FAMILY MEMBER"/>
    <property type="match status" value="1"/>
</dbReference>
<reference evidence="7" key="1">
    <citation type="submission" date="2017-05" db="UniProtKB">
        <authorList>
            <consortium name="EnsemblMetazoa"/>
        </authorList>
    </citation>
    <scope>IDENTIFICATION</scope>
</reference>
<feature type="domain" description="Cystatin" evidence="6">
    <location>
        <begin position="6"/>
        <end position="41"/>
    </location>
</feature>
<dbReference type="InterPro" id="IPR000010">
    <property type="entry name" value="Cystatin_dom"/>
</dbReference>
<dbReference type="Pfam" id="PF00031">
    <property type="entry name" value="Cystatin"/>
    <property type="match status" value="1"/>
</dbReference>
<sequence>VKVFVEKQSGRKFTEFKAISFRSQVVEGVNYIIKVCVGDGQNDYIMLRVHENLDGGVTLLAYQLDKTKDDPILINF</sequence>
<dbReference type="AlphaFoldDB" id="A0A1X7T1T4"/>
<dbReference type="GO" id="GO:0004869">
    <property type="term" value="F:cysteine-type endopeptidase inhibitor activity"/>
    <property type="evidence" value="ECO:0007669"/>
    <property type="project" value="UniProtKB-KW"/>
</dbReference>
<dbReference type="InParanoid" id="A0A1X7T1T4"/>
<protein>
    <recommendedName>
        <fullName evidence="6">Cystatin domain-containing protein</fullName>
    </recommendedName>
</protein>
<keyword evidence="5" id="KW-0789">Thiol protease inhibitor</keyword>
<evidence type="ECO:0000256" key="4">
    <source>
        <dbReference type="ARBA" id="ARBA00022690"/>
    </source>
</evidence>
<accession>A0A1X7T1T4</accession>
<dbReference type="InterPro" id="IPR046350">
    <property type="entry name" value="Cystatin_sf"/>
</dbReference>
<evidence type="ECO:0000256" key="2">
    <source>
        <dbReference type="ARBA" id="ARBA00009403"/>
    </source>
</evidence>
<organism evidence="7">
    <name type="scientific">Amphimedon queenslandica</name>
    <name type="common">Sponge</name>
    <dbReference type="NCBI Taxonomy" id="400682"/>
    <lineage>
        <taxon>Eukaryota</taxon>
        <taxon>Metazoa</taxon>
        <taxon>Porifera</taxon>
        <taxon>Demospongiae</taxon>
        <taxon>Heteroscleromorpha</taxon>
        <taxon>Haplosclerida</taxon>
        <taxon>Niphatidae</taxon>
        <taxon>Amphimedon</taxon>
    </lineage>
</organism>
<dbReference type="EnsemblMetazoa" id="Aqu2.1.08301_001">
    <property type="protein sequence ID" value="Aqu2.1.08301_001"/>
    <property type="gene ID" value="Aqu2.1.08301"/>
</dbReference>
<dbReference type="Gene3D" id="3.10.450.10">
    <property type="match status" value="1"/>
</dbReference>
<keyword evidence="3" id="KW-0963">Cytoplasm</keyword>